<evidence type="ECO:0000256" key="1">
    <source>
        <dbReference type="SAM" id="MobiDB-lite"/>
    </source>
</evidence>
<feature type="compositionally biased region" description="Polar residues" evidence="1">
    <location>
        <begin position="175"/>
        <end position="190"/>
    </location>
</feature>
<keyword evidence="3" id="KW-1185">Reference proteome</keyword>
<feature type="region of interest" description="Disordered" evidence="1">
    <location>
        <begin position="175"/>
        <end position="210"/>
    </location>
</feature>
<name>A0A642UPX5_DIURU</name>
<evidence type="ECO:0000313" key="3">
    <source>
        <dbReference type="Proteomes" id="UP000449547"/>
    </source>
</evidence>
<dbReference type="OrthoDB" id="4096888at2759"/>
<dbReference type="EMBL" id="SWFT01000072">
    <property type="protein sequence ID" value="KAA8903128.1"/>
    <property type="molecule type" value="Genomic_DNA"/>
</dbReference>
<dbReference type="GeneID" id="54781207"/>
<proteinExistence type="predicted"/>
<dbReference type="Proteomes" id="UP000449547">
    <property type="component" value="Unassembled WGS sequence"/>
</dbReference>
<sequence length="368" mass="40648">MRTTSHFFPKLPRHDLTDTSETPLDATGTANGPPLPSYPHPLDALSRTPLTPHLPPLAPHHLHQQFPQSIQVSLNHGFDHGFNSVLQAPAPAPAPAPIPTIWNHSRPDPRDSLGASPSWFDDGEFDLPLDLSIVDDDDPVSTVSFTESKPQFMKTTSKPNIYSSKVNTPVFVPDSQVQLSDPFGSESSAGGDNRNSPSFPPTPPTIPSAAPRIISKSVDHDVGAGTNLSSLQATTPQTSPTPLKYLSPHPVPVVSLPKMLNKAPTKLPDFDHLVMASKNGELYSEDYCSTFYKRNDHGYMFIREPTTSLKVNYTGSRQWVQVKVKMPGVSKKTKVNIKNLPVWKPLSLNPVVNKRKDKRRRWKRFQSV</sequence>
<feature type="region of interest" description="Disordered" evidence="1">
    <location>
        <begin position="1"/>
        <end position="60"/>
    </location>
</feature>
<dbReference type="RefSeq" id="XP_034012645.1">
    <property type="nucleotide sequence ID" value="XM_034155220.1"/>
</dbReference>
<feature type="compositionally biased region" description="Polar residues" evidence="1">
    <location>
        <begin position="226"/>
        <end position="241"/>
    </location>
</feature>
<accession>A0A642UPX5</accession>
<evidence type="ECO:0000313" key="2">
    <source>
        <dbReference type="EMBL" id="KAA8903128.1"/>
    </source>
</evidence>
<gene>
    <name evidence="2" type="ORF">DIURU_002556</name>
</gene>
<organism evidence="2 3">
    <name type="scientific">Diutina rugosa</name>
    <name type="common">Yeast</name>
    <name type="synonym">Candida rugosa</name>
    <dbReference type="NCBI Taxonomy" id="5481"/>
    <lineage>
        <taxon>Eukaryota</taxon>
        <taxon>Fungi</taxon>
        <taxon>Dikarya</taxon>
        <taxon>Ascomycota</taxon>
        <taxon>Saccharomycotina</taxon>
        <taxon>Pichiomycetes</taxon>
        <taxon>Debaryomycetaceae</taxon>
        <taxon>Diutina</taxon>
    </lineage>
</organism>
<dbReference type="AlphaFoldDB" id="A0A642UPX5"/>
<feature type="region of interest" description="Disordered" evidence="1">
    <location>
        <begin position="224"/>
        <end position="246"/>
    </location>
</feature>
<dbReference type="VEuPathDB" id="FungiDB:DIURU_002556"/>
<reference evidence="2 3" key="1">
    <citation type="submission" date="2019-07" db="EMBL/GenBank/DDBJ databases">
        <title>Genome assembly of two rare yeast pathogens: Diutina rugosa and Trichomonascus ciferrii.</title>
        <authorList>
            <person name="Mixao V."/>
            <person name="Saus E."/>
            <person name="Hansen A."/>
            <person name="Lass-Flor C."/>
            <person name="Gabaldon T."/>
        </authorList>
    </citation>
    <scope>NUCLEOTIDE SEQUENCE [LARGE SCALE GENOMIC DNA]</scope>
    <source>
        <strain evidence="2 3">CBS 613</strain>
    </source>
</reference>
<protein>
    <submittedName>
        <fullName evidence="2">Uncharacterized protein</fullName>
    </submittedName>
</protein>
<comment type="caution">
    <text evidence="2">The sequence shown here is derived from an EMBL/GenBank/DDBJ whole genome shotgun (WGS) entry which is preliminary data.</text>
</comment>